<feature type="signal peptide" evidence="2">
    <location>
        <begin position="1"/>
        <end position="27"/>
    </location>
</feature>
<dbReference type="InterPro" id="IPR038821">
    <property type="entry name" value="CLE45-like"/>
</dbReference>
<reference evidence="3" key="1">
    <citation type="submission" date="2018-02" db="EMBL/GenBank/DDBJ databases">
        <title>Rhizophora mucronata_Transcriptome.</title>
        <authorList>
            <person name="Meera S.P."/>
            <person name="Sreeshan A."/>
            <person name="Augustine A."/>
        </authorList>
    </citation>
    <scope>NUCLEOTIDE SEQUENCE</scope>
    <source>
        <tissue evidence="3">Leaf</tissue>
    </source>
</reference>
<dbReference type="EMBL" id="GGEC01069442">
    <property type="protein sequence ID" value="MBX49926.1"/>
    <property type="molecule type" value="Transcribed_RNA"/>
</dbReference>
<feature type="compositionally biased region" description="Basic and acidic residues" evidence="1">
    <location>
        <begin position="85"/>
        <end position="94"/>
    </location>
</feature>
<feature type="region of interest" description="Disordered" evidence="1">
    <location>
        <begin position="70"/>
        <end position="94"/>
    </location>
</feature>
<feature type="chain" id="PRO_5015114329" evidence="2">
    <location>
        <begin position="28"/>
        <end position="94"/>
    </location>
</feature>
<evidence type="ECO:0000256" key="1">
    <source>
        <dbReference type="SAM" id="MobiDB-lite"/>
    </source>
</evidence>
<sequence>MAFWIHRGIILVLCVGTLFLQPEKVSGITSIDLALRWNHGMLSFAQNSRLLKTVALEDLQTMVSQAPVPSMAFDPTQSNKRTVRRGSDPIHNRC</sequence>
<evidence type="ECO:0000256" key="2">
    <source>
        <dbReference type="SAM" id="SignalP"/>
    </source>
</evidence>
<organism evidence="3">
    <name type="scientific">Rhizophora mucronata</name>
    <name type="common">Asiatic mangrove</name>
    <dbReference type="NCBI Taxonomy" id="61149"/>
    <lineage>
        <taxon>Eukaryota</taxon>
        <taxon>Viridiplantae</taxon>
        <taxon>Streptophyta</taxon>
        <taxon>Embryophyta</taxon>
        <taxon>Tracheophyta</taxon>
        <taxon>Spermatophyta</taxon>
        <taxon>Magnoliopsida</taxon>
        <taxon>eudicotyledons</taxon>
        <taxon>Gunneridae</taxon>
        <taxon>Pentapetalae</taxon>
        <taxon>rosids</taxon>
        <taxon>fabids</taxon>
        <taxon>Malpighiales</taxon>
        <taxon>Rhizophoraceae</taxon>
        <taxon>Rhizophora</taxon>
    </lineage>
</organism>
<proteinExistence type="predicted"/>
<name>A0A2P2P573_RHIMU</name>
<accession>A0A2P2P573</accession>
<dbReference type="AlphaFoldDB" id="A0A2P2P573"/>
<dbReference type="PANTHER" id="PTHR36726">
    <property type="entry name" value="CLAVATA3/ESR (CLE)-RELATED PROTEIN 45"/>
    <property type="match status" value="1"/>
</dbReference>
<protein>
    <submittedName>
        <fullName evidence="3">Uncharacterized protein</fullName>
    </submittedName>
</protein>
<keyword evidence="2" id="KW-0732">Signal</keyword>
<evidence type="ECO:0000313" key="3">
    <source>
        <dbReference type="EMBL" id="MBX49926.1"/>
    </source>
</evidence>
<dbReference type="PANTHER" id="PTHR36726:SF5">
    <property type="entry name" value="CLAVATA3_ESR (CLE) GENE FAMILY MEMBER MTCLE11"/>
    <property type="match status" value="1"/>
</dbReference>